<keyword evidence="2" id="KW-1185">Reference proteome</keyword>
<sequence length="81" mass="8807">MMRTTAQILVPATRGTARRLAARTLVATSRWLSRVAAWLHAERRLPPGEPVLEFYAEAGAPEGALYLDGQLVGHIAGVTRL</sequence>
<accession>I0HXJ3</accession>
<gene>
    <name evidence="1" type="ordered locus">RGE_43940</name>
</gene>
<dbReference type="AlphaFoldDB" id="I0HXJ3"/>
<dbReference type="KEGG" id="rge:RGE_43940"/>
<organism evidence="1 2">
    <name type="scientific">Rubrivivax gelatinosus (strain NBRC 100245 / IL144)</name>
    <dbReference type="NCBI Taxonomy" id="983917"/>
    <lineage>
        <taxon>Bacteria</taxon>
        <taxon>Pseudomonadati</taxon>
        <taxon>Pseudomonadota</taxon>
        <taxon>Betaproteobacteria</taxon>
        <taxon>Burkholderiales</taxon>
        <taxon>Sphaerotilaceae</taxon>
        <taxon>Rubrivivax</taxon>
    </lineage>
</organism>
<dbReference type="HOGENOM" id="CLU_2571743_0_0_4"/>
<dbReference type="PATRIC" id="fig|983917.3.peg.4281"/>
<evidence type="ECO:0000313" key="1">
    <source>
        <dbReference type="EMBL" id="BAL97730.1"/>
    </source>
</evidence>
<name>I0HXJ3_RUBGI</name>
<dbReference type="Proteomes" id="UP000007883">
    <property type="component" value="Chromosome"/>
</dbReference>
<dbReference type="STRING" id="983917.RGE_43940"/>
<evidence type="ECO:0000313" key="2">
    <source>
        <dbReference type="Proteomes" id="UP000007883"/>
    </source>
</evidence>
<protein>
    <submittedName>
        <fullName evidence="1">Uncharacterized protein</fullName>
    </submittedName>
</protein>
<reference evidence="1 2" key="1">
    <citation type="journal article" date="2012" name="J. Bacteriol.">
        <title>Complete genome sequence of phototrophic betaproteobacterium Rubrivivax gelatinosus IL144.</title>
        <authorList>
            <person name="Nagashima S."/>
            <person name="Kamimura A."/>
            <person name="Shimizu T."/>
            <person name="Nakamura-isaki S."/>
            <person name="Aono E."/>
            <person name="Sakamoto K."/>
            <person name="Ichikawa N."/>
            <person name="Nakazawa H."/>
            <person name="Sekine M."/>
            <person name="Yamazaki S."/>
            <person name="Fujita N."/>
            <person name="Shimada K."/>
            <person name="Hanada S."/>
            <person name="Nagashima K.V.P."/>
        </authorList>
    </citation>
    <scope>NUCLEOTIDE SEQUENCE [LARGE SCALE GENOMIC DNA]</scope>
    <source>
        <strain evidence="2">NBRC 100245 / IL144</strain>
    </source>
</reference>
<proteinExistence type="predicted"/>
<dbReference type="EMBL" id="AP012320">
    <property type="protein sequence ID" value="BAL97730.1"/>
    <property type="molecule type" value="Genomic_DNA"/>
</dbReference>